<organism evidence="1 2">
    <name type="scientific">Pleurodeles waltl</name>
    <name type="common">Iberian ribbed newt</name>
    <dbReference type="NCBI Taxonomy" id="8319"/>
    <lineage>
        <taxon>Eukaryota</taxon>
        <taxon>Metazoa</taxon>
        <taxon>Chordata</taxon>
        <taxon>Craniata</taxon>
        <taxon>Vertebrata</taxon>
        <taxon>Euteleostomi</taxon>
        <taxon>Amphibia</taxon>
        <taxon>Batrachia</taxon>
        <taxon>Caudata</taxon>
        <taxon>Salamandroidea</taxon>
        <taxon>Salamandridae</taxon>
        <taxon>Pleurodelinae</taxon>
        <taxon>Pleurodeles</taxon>
    </lineage>
</organism>
<keyword evidence="2" id="KW-1185">Reference proteome</keyword>
<evidence type="ECO:0000313" key="1">
    <source>
        <dbReference type="EMBL" id="KAJ1115088.1"/>
    </source>
</evidence>
<sequence>MCPDFRFQRPMGTSLALWPEYPICFISCSLGMPPLKPLVLEHGSHTHRDKQCFASLLQSVEASYYARMAAPSLAIAQQDPAAIVPPSMASIQWLGTDDPL</sequence>
<accession>A0AAV7NG20</accession>
<protein>
    <submittedName>
        <fullName evidence="1">Uncharacterized protein</fullName>
    </submittedName>
</protein>
<gene>
    <name evidence="1" type="ORF">NDU88_003316</name>
</gene>
<proteinExistence type="predicted"/>
<dbReference type="EMBL" id="JANPWB010000012">
    <property type="protein sequence ID" value="KAJ1115088.1"/>
    <property type="molecule type" value="Genomic_DNA"/>
</dbReference>
<dbReference type="Proteomes" id="UP001066276">
    <property type="component" value="Chromosome 8"/>
</dbReference>
<name>A0AAV7NG20_PLEWA</name>
<comment type="caution">
    <text evidence="1">The sequence shown here is derived from an EMBL/GenBank/DDBJ whole genome shotgun (WGS) entry which is preliminary data.</text>
</comment>
<dbReference type="AlphaFoldDB" id="A0AAV7NG20"/>
<reference evidence="1" key="1">
    <citation type="journal article" date="2022" name="bioRxiv">
        <title>Sequencing and chromosome-scale assembly of the giantPleurodeles waltlgenome.</title>
        <authorList>
            <person name="Brown T."/>
            <person name="Elewa A."/>
            <person name="Iarovenko S."/>
            <person name="Subramanian E."/>
            <person name="Araus A.J."/>
            <person name="Petzold A."/>
            <person name="Susuki M."/>
            <person name="Suzuki K.-i.T."/>
            <person name="Hayashi T."/>
            <person name="Toyoda A."/>
            <person name="Oliveira C."/>
            <person name="Osipova E."/>
            <person name="Leigh N.D."/>
            <person name="Simon A."/>
            <person name="Yun M.H."/>
        </authorList>
    </citation>
    <scope>NUCLEOTIDE SEQUENCE</scope>
    <source>
        <strain evidence="1">20211129_DDA</strain>
        <tissue evidence="1">Liver</tissue>
    </source>
</reference>
<evidence type="ECO:0000313" key="2">
    <source>
        <dbReference type="Proteomes" id="UP001066276"/>
    </source>
</evidence>